<dbReference type="SUPFAM" id="SSF56925">
    <property type="entry name" value="OMPA-like"/>
    <property type="match status" value="1"/>
</dbReference>
<protein>
    <submittedName>
        <fullName evidence="2">Uncharacterized protein</fullName>
    </submittedName>
</protein>
<evidence type="ECO:0000313" key="3">
    <source>
        <dbReference type="Proteomes" id="UP000305848"/>
    </source>
</evidence>
<dbReference type="OrthoDB" id="1523584at2"/>
<dbReference type="RefSeq" id="WP_137259744.1">
    <property type="nucleotide sequence ID" value="NZ_SZQL01000001.1"/>
</dbReference>
<keyword evidence="1" id="KW-0472">Membrane</keyword>
<evidence type="ECO:0000313" key="2">
    <source>
        <dbReference type="EMBL" id="TKK71504.1"/>
    </source>
</evidence>
<comment type="caution">
    <text evidence="2">The sequence shown here is derived from an EMBL/GenBank/DDBJ whole genome shotgun (WGS) entry which is preliminary data.</text>
</comment>
<proteinExistence type="predicted"/>
<gene>
    <name evidence="2" type="ORF">FC093_00315</name>
</gene>
<sequence>MQDVENDMDELFRKAVVNYTLEAGADNWDTIVAQLSDDSSVMPVEINRKENGAANAIFLLLFLLIPLSTAMFSYYSNNAVGKSNSHAAAVSYSSPQQEINNNTITGKQNSITYSADKTERIIPTIGPFYNNETDKSVQAITPTAPVKNVEKKNSKQVDSIYSKNSFTASPAGSQIVNMNQQKSNDGRQQPITTNTHTPQKPHLYAGIIAGLALNEVKNQGFKKPGFDAGIIAGFRINKNAAVEVGLLYSKKYYFSNGKYFSMDKMSGSMPAEMKVLSVEGSSNLYQLPVAIKYDIVHKKSSTFFSSAGMSSYILTKEKNDYQTSMNGVQQNMKGMYKQVSAGFASSIDVSVGYEHTIQKGTTIRIQPYLQIPLKGMGMGSMQVMSAGIHIAYTR</sequence>
<dbReference type="AlphaFoldDB" id="A0A4U3LAN7"/>
<accession>A0A4U3LAN7</accession>
<dbReference type="Proteomes" id="UP000305848">
    <property type="component" value="Unassembled WGS sequence"/>
</dbReference>
<reference evidence="2 3" key="1">
    <citation type="submission" date="2019-05" db="EMBL/GenBank/DDBJ databases">
        <title>Panacibacter sp. strain 17mud1-8 Genome sequencing and assembly.</title>
        <authorList>
            <person name="Chhetri G."/>
        </authorList>
    </citation>
    <scope>NUCLEOTIDE SEQUENCE [LARGE SCALE GENOMIC DNA]</scope>
    <source>
        <strain evidence="2 3">17mud1-8</strain>
    </source>
</reference>
<keyword evidence="3" id="KW-1185">Reference proteome</keyword>
<organism evidence="2 3">
    <name type="scientific">Ilyomonas limi</name>
    <dbReference type="NCBI Taxonomy" id="2575867"/>
    <lineage>
        <taxon>Bacteria</taxon>
        <taxon>Pseudomonadati</taxon>
        <taxon>Bacteroidota</taxon>
        <taxon>Chitinophagia</taxon>
        <taxon>Chitinophagales</taxon>
        <taxon>Chitinophagaceae</taxon>
        <taxon>Ilyomonas</taxon>
    </lineage>
</organism>
<keyword evidence="1" id="KW-1133">Transmembrane helix</keyword>
<evidence type="ECO:0000256" key="1">
    <source>
        <dbReference type="SAM" id="Phobius"/>
    </source>
</evidence>
<dbReference type="EMBL" id="SZQL01000001">
    <property type="protein sequence ID" value="TKK71504.1"/>
    <property type="molecule type" value="Genomic_DNA"/>
</dbReference>
<dbReference type="Gene3D" id="2.40.160.20">
    <property type="match status" value="1"/>
</dbReference>
<name>A0A4U3LAN7_9BACT</name>
<dbReference type="InterPro" id="IPR011250">
    <property type="entry name" value="OMP/PagP_B-barrel"/>
</dbReference>
<keyword evidence="1" id="KW-0812">Transmembrane</keyword>
<feature type="transmembrane region" description="Helical" evidence="1">
    <location>
        <begin position="56"/>
        <end position="75"/>
    </location>
</feature>